<evidence type="ECO:0000313" key="8">
    <source>
        <dbReference type="Proteomes" id="UP000245125"/>
    </source>
</evidence>
<dbReference type="SUPFAM" id="SSF109635">
    <property type="entry name" value="DnaK suppressor protein DksA, alpha-hairpin domain"/>
    <property type="match status" value="1"/>
</dbReference>
<dbReference type="PANTHER" id="PTHR33823">
    <property type="entry name" value="RNA POLYMERASE-BINDING TRANSCRIPTION FACTOR DKSA-RELATED"/>
    <property type="match status" value="1"/>
</dbReference>
<evidence type="ECO:0000256" key="1">
    <source>
        <dbReference type="ARBA" id="ARBA00022723"/>
    </source>
</evidence>
<evidence type="ECO:0000259" key="6">
    <source>
        <dbReference type="Pfam" id="PF01258"/>
    </source>
</evidence>
<evidence type="ECO:0000256" key="4">
    <source>
        <dbReference type="PROSITE-ProRule" id="PRU00510"/>
    </source>
</evidence>
<evidence type="ECO:0000256" key="2">
    <source>
        <dbReference type="ARBA" id="ARBA00022771"/>
    </source>
</evidence>
<keyword evidence="1" id="KW-0479">Metal-binding</keyword>
<dbReference type="InterPro" id="IPR000962">
    <property type="entry name" value="Znf_DskA_TraR"/>
</dbReference>
<dbReference type="Pfam" id="PF01258">
    <property type="entry name" value="zf-dskA_traR"/>
    <property type="match status" value="1"/>
</dbReference>
<dbReference type="AlphaFoldDB" id="A0A2U3QI13"/>
<dbReference type="InterPro" id="IPR020458">
    <property type="entry name" value="Znf_DskA_TraR_CS"/>
</dbReference>
<gene>
    <name evidence="7" type="ORF">NBG4_40040</name>
</gene>
<proteinExistence type="predicted"/>
<dbReference type="EMBL" id="OUUY01000086">
    <property type="protein sequence ID" value="SPQ01000.1"/>
    <property type="molecule type" value="Genomic_DNA"/>
</dbReference>
<dbReference type="PROSITE" id="PS51128">
    <property type="entry name" value="ZF_DKSA_2"/>
    <property type="match status" value="1"/>
</dbReference>
<name>A0A2U3QI13_9BACT</name>
<dbReference type="InterPro" id="IPR037187">
    <property type="entry name" value="DnaK_N"/>
</dbReference>
<feature type="zinc finger region" description="dksA C4-type" evidence="4">
    <location>
        <begin position="181"/>
        <end position="205"/>
    </location>
</feature>
<keyword evidence="2" id="KW-0863">Zinc-finger</keyword>
<feature type="compositionally biased region" description="Low complexity" evidence="5">
    <location>
        <begin position="39"/>
        <end position="57"/>
    </location>
</feature>
<dbReference type="SUPFAM" id="SSF57716">
    <property type="entry name" value="Glucocorticoid receptor-like (DNA-binding domain)"/>
    <property type="match status" value="1"/>
</dbReference>
<dbReference type="PANTHER" id="PTHR33823:SF4">
    <property type="entry name" value="GENERAL STRESS PROTEIN 16O"/>
    <property type="match status" value="1"/>
</dbReference>
<evidence type="ECO:0000313" key="7">
    <source>
        <dbReference type="EMBL" id="SPQ01000.1"/>
    </source>
</evidence>
<evidence type="ECO:0000256" key="3">
    <source>
        <dbReference type="ARBA" id="ARBA00022833"/>
    </source>
</evidence>
<dbReference type="Proteomes" id="UP000245125">
    <property type="component" value="Unassembled WGS sequence"/>
</dbReference>
<dbReference type="GO" id="GO:0008270">
    <property type="term" value="F:zinc ion binding"/>
    <property type="evidence" value="ECO:0007669"/>
    <property type="project" value="UniProtKB-KW"/>
</dbReference>
<keyword evidence="3" id="KW-0862">Zinc</keyword>
<sequence>MAEKKKKPAPPKKRVASTVSSKAPKKRGGVKSSGKRMKAPGAAKLTKATPKPAKKGPSLGKKPTVKKVAVPKKMPAKAKVAARATAKKVSHTPKASITPRDIKRALINKREAIVKEAKEEIAKYISGENRQLVDTALDEGDWAVVDISEDINLRRLATHRRALHDIDESLRKIEEGSYGICEECGEEIGEKRLHVLPTATLCVICQGNKERLEAIEKEAPAG</sequence>
<feature type="domain" description="Zinc finger DksA/TraR C4-type" evidence="6">
    <location>
        <begin position="176"/>
        <end position="211"/>
    </location>
</feature>
<feature type="region of interest" description="Disordered" evidence="5">
    <location>
        <begin position="1"/>
        <end position="76"/>
    </location>
</feature>
<organism evidence="7 8">
    <name type="scientific">Candidatus Sulfobium mesophilum</name>
    <dbReference type="NCBI Taxonomy" id="2016548"/>
    <lineage>
        <taxon>Bacteria</taxon>
        <taxon>Pseudomonadati</taxon>
        <taxon>Nitrospirota</taxon>
        <taxon>Nitrospiria</taxon>
        <taxon>Nitrospirales</taxon>
        <taxon>Nitrospiraceae</taxon>
        <taxon>Candidatus Sulfobium</taxon>
    </lineage>
</organism>
<protein>
    <submittedName>
        <fullName evidence="7">DnaK suppressor protein (Modular protein)</fullName>
    </submittedName>
</protein>
<dbReference type="Gene3D" id="1.20.120.910">
    <property type="entry name" value="DksA, coiled-coil domain"/>
    <property type="match status" value="1"/>
</dbReference>
<feature type="compositionally biased region" description="Basic residues" evidence="5">
    <location>
        <begin position="23"/>
        <end position="38"/>
    </location>
</feature>
<feature type="compositionally biased region" description="Basic residues" evidence="5">
    <location>
        <begin position="1"/>
        <end position="15"/>
    </location>
</feature>
<accession>A0A2U3QI13</accession>
<evidence type="ECO:0000256" key="5">
    <source>
        <dbReference type="SAM" id="MobiDB-lite"/>
    </source>
</evidence>
<feature type="compositionally biased region" description="Low complexity" evidence="5">
    <location>
        <begin position="66"/>
        <end position="76"/>
    </location>
</feature>
<keyword evidence="8" id="KW-1185">Reference proteome</keyword>
<reference evidence="8" key="1">
    <citation type="submission" date="2018-03" db="EMBL/GenBank/DDBJ databases">
        <authorList>
            <person name="Zecchin S."/>
        </authorList>
    </citation>
    <scope>NUCLEOTIDE SEQUENCE [LARGE SCALE GENOMIC DNA]</scope>
</reference>
<dbReference type="PROSITE" id="PS01102">
    <property type="entry name" value="ZF_DKSA_1"/>
    <property type="match status" value="1"/>
</dbReference>